<dbReference type="Pfam" id="PF01915">
    <property type="entry name" value="Glyco_hydro_3_C"/>
    <property type="match status" value="1"/>
</dbReference>
<reference evidence="5 6" key="1">
    <citation type="journal article" date="2014" name="BMC Genomics">
        <title>Complete genome sequence of producer of the glycopeptide antibiotic Aculeximycin Kutzneria albida DSM 43870T, a representative of minor genus of Pseudonocardiaceae.</title>
        <authorList>
            <person name="Rebets Y."/>
            <person name="Tokovenko B."/>
            <person name="Lushchyk I."/>
            <person name="Ruckert C."/>
            <person name="Zaburannyi N."/>
            <person name="Bechthold A."/>
            <person name="Kalinowski J."/>
            <person name="Luzhetskyy A."/>
        </authorList>
    </citation>
    <scope>NUCLEOTIDE SEQUENCE [LARGE SCALE GENOMIC DNA]</scope>
    <source>
        <strain evidence="5">DSM 43870</strain>
    </source>
</reference>
<dbReference type="GO" id="GO:0005975">
    <property type="term" value="P:carbohydrate metabolic process"/>
    <property type="evidence" value="ECO:0007669"/>
    <property type="project" value="InterPro"/>
</dbReference>
<dbReference type="HOGENOM" id="CLU_004542_2_3_11"/>
<dbReference type="SUPFAM" id="SSF51445">
    <property type="entry name" value="(Trans)glycosidases"/>
    <property type="match status" value="1"/>
</dbReference>
<dbReference type="InterPro" id="IPR017853">
    <property type="entry name" value="GH"/>
</dbReference>
<dbReference type="SUPFAM" id="SSF52279">
    <property type="entry name" value="Beta-D-glucan exohydrolase, C-terminal domain"/>
    <property type="match status" value="1"/>
</dbReference>
<organism evidence="5 6">
    <name type="scientific">Kutzneria albida DSM 43870</name>
    <dbReference type="NCBI Taxonomy" id="1449976"/>
    <lineage>
        <taxon>Bacteria</taxon>
        <taxon>Bacillati</taxon>
        <taxon>Actinomycetota</taxon>
        <taxon>Actinomycetes</taxon>
        <taxon>Pseudonocardiales</taxon>
        <taxon>Pseudonocardiaceae</taxon>
        <taxon>Kutzneria</taxon>
    </lineage>
</organism>
<evidence type="ECO:0000313" key="6">
    <source>
        <dbReference type="Proteomes" id="UP000019225"/>
    </source>
</evidence>
<dbReference type="InterPro" id="IPR026891">
    <property type="entry name" value="Fn3-like"/>
</dbReference>
<dbReference type="PATRIC" id="fig|1449976.3.peg.2328"/>
<dbReference type="InterPro" id="IPR050288">
    <property type="entry name" value="Cellulose_deg_GH3"/>
</dbReference>
<keyword evidence="3" id="KW-0732">Signal</keyword>
<keyword evidence="6" id="KW-1185">Reference proteome</keyword>
<dbReference type="InterPro" id="IPR013783">
    <property type="entry name" value="Ig-like_fold"/>
</dbReference>
<dbReference type="Pfam" id="PF14310">
    <property type="entry name" value="Fn3-like"/>
    <property type="match status" value="1"/>
</dbReference>
<dbReference type="SMART" id="SM01217">
    <property type="entry name" value="Fn3_like"/>
    <property type="match status" value="1"/>
</dbReference>
<keyword evidence="2 5" id="KW-0378">Hydrolase</keyword>
<evidence type="ECO:0000259" key="4">
    <source>
        <dbReference type="SMART" id="SM01217"/>
    </source>
</evidence>
<feature type="chain" id="PRO_5038476101" evidence="3">
    <location>
        <begin position="16"/>
        <end position="788"/>
    </location>
</feature>
<dbReference type="PRINTS" id="PR00133">
    <property type="entry name" value="GLHYDRLASE3"/>
</dbReference>
<dbReference type="Gene3D" id="2.60.40.10">
    <property type="entry name" value="Immunoglobulins"/>
    <property type="match status" value="1"/>
</dbReference>
<dbReference type="PANTHER" id="PTHR42715">
    <property type="entry name" value="BETA-GLUCOSIDASE"/>
    <property type="match status" value="1"/>
</dbReference>
<dbReference type="Pfam" id="PF00933">
    <property type="entry name" value="Glyco_hydro_3"/>
    <property type="match status" value="1"/>
</dbReference>
<accession>W5W5H1</accession>
<evidence type="ECO:0000256" key="2">
    <source>
        <dbReference type="ARBA" id="ARBA00022801"/>
    </source>
</evidence>
<dbReference type="KEGG" id="kal:KALB_2328"/>
<feature type="signal peptide" evidence="3">
    <location>
        <begin position="1"/>
        <end position="15"/>
    </location>
</feature>
<dbReference type="AlphaFoldDB" id="W5W5H1"/>
<dbReference type="Gene3D" id="3.40.50.1700">
    <property type="entry name" value="Glycoside hydrolase family 3 C-terminal domain"/>
    <property type="match status" value="1"/>
</dbReference>
<evidence type="ECO:0000256" key="1">
    <source>
        <dbReference type="ARBA" id="ARBA00005336"/>
    </source>
</evidence>
<dbReference type="eggNOG" id="COG1472">
    <property type="taxonomic scope" value="Bacteria"/>
</dbReference>
<dbReference type="InterPro" id="IPR036962">
    <property type="entry name" value="Glyco_hydro_3_N_sf"/>
</dbReference>
<dbReference type="STRING" id="1449976.KALB_2328"/>
<gene>
    <name evidence="5" type="ORF">KALB_2328</name>
</gene>
<dbReference type="Gene3D" id="2.60.120.380">
    <property type="match status" value="1"/>
</dbReference>
<sequence>MLVAFALVLASSALAAGAADRAEARAAGLVARMTLDEKLGFVGGSADPRKLGGAGYVPGVPRLGIPELRLTDGPAGVRVAAHATAMPAPIALASAFDPGLARAYGAVLGRDGRALGQDVLLSPMVNTIRVPVAGRNFETFSEDPLVSARTVAAEVAGVQSQGLMATVKHFAEYNQETDRDTVDVSVDDRTVHEIELPGFRAAVDAGAASVMCAYNKVNTVYACANEELLHGILREELGFRGWVMSDWYGTHSTDSISKGLDQEMPNGLYLGTALRRAVLDGTIPESTVDASVRRILTQMCRFGLLDRTPPPRPERDAAGGARAALAVAEQGAVLLRNESGALPLSDAPGQRIAVIGPTARVPKIGGGGSSHVVPDHADAPLDTIRARAGQDSTVSYAPGGTLDGLPIPPASFDPPLPVDADGVVSVPQGQTAVYNGDLLVPGSGEYLVSLSASGSGYGVLEVDGQTAYAGGNLGLAELSLHLDAGRHKVALSRLAGLGIGVLKLTPQWVTAQRQREYLAPAVDTARQAGTAIVFAYDDSAEGTDRHSVSLPGYQDELITEVARVNPNTVVVLNTGSAVAMPWLNGVRAVLDMWYPGQEGAAATTALLYGDASPSGRLTQTFPTSLAATPFGGHPERFPGVAKRAEYSEGIFTGYRWYDANRVRPLFPFGYGLTYTSFAYSDPRAKWRDGGLDVEFTLRNTGTRPGREVAQVYLGPSPDVAVPQAVRALAGYQGVFLRPEESRRVKIHVDAQQLRYWTGTGWALGTGTRTVSIGASSADLPLSTAVTVR</sequence>
<dbReference type="InterPro" id="IPR002772">
    <property type="entry name" value="Glyco_hydro_3_C"/>
</dbReference>
<name>W5W5H1_9PSEU</name>
<dbReference type="InterPro" id="IPR001764">
    <property type="entry name" value="Glyco_hydro_3_N"/>
</dbReference>
<feature type="domain" description="Fibronectin type III-like" evidence="4">
    <location>
        <begin position="707"/>
        <end position="776"/>
    </location>
</feature>
<dbReference type="PANTHER" id="PTHR42715:SF10">
    <property type="entry name" value="BETA-GLUCOSIDASE"/>
    <property type="match status" value="1"/>
</dbReference>
<evidence type="ECO:0000313" key="5">
    <source>
        <dbReference type="EMBL" id="AHH95696.1"/>
    </source>
</evidence>
<dbReference type="Gene3D" id="3.20.20.300">
    <property type="entry name" value="Glycoside hydrolase, family 3, N-terminal domain"/>
    <property type="match status" value="1"/>
</dbReference>
<dbReference type="InterPro" id="IPR036881">
    <property type="entry name" value="Glyco_hydro_3_C_sf"/>
</dbReference>
<evidence type="ECO:0000256" key="3">
    <source>
        <dbReference type="SAM" id="SignalP"/>
    </source>
</evidence>
<dbReference type="GO" id="GO:0004553">
    <property type="term" value="F:hydrolase activity, hydrolyzing O-glycosyl compounds"/>
    <property type="evidence" value="ECO:0007669"/>
    <property type="project" value="InterPro"/>
</dbReference>
<proteinExistence type="inferred from homology"/>
<protein>
    <submittedName>
        <fullName evidence="5">Glycosyl hydrolase, family 3</fullName>
    </submittedName>
</protein>
<dbReference type="Proteomes" id="UP000019225">
    <property type="component" value="Chromosome"/>
</dbReference>
<comment type="similarity">
    <text evidence="1">Belongs to the glycosyl hydrolase 3 family.</text>
</comment>
<dbReference type="EMBL" id="CP007155">
    <property type="protein sequence ID" value="AHH95696.1"/>
    <property type="molecule type" value="Genomic_DNA"/>
</dbReference>